<keyword evidence="8" id="KW-1185">Reference proteome</keyword>
<feature type="transmembrane region" description="Helical" evidence="5">
    <location>
        <begin position="334"/>
        <end position="355"/>
    </location>
</feature>
<evidence type="ECO:0000256" key="3">
    <source>
        <dbReference type="ARBA" id="ARBA00022989"/>
    </source>
</evidence>
<keyword evidence="3 5" id="KW-1133">Transmembrane helix</keyword>
<dbReference type="InterPro" id="IPR050186">
    <property type="entry name" value="TPT_transporter"/>
</dbReference>
<feature type="transmembrane region" description="Helical" evidence="5">
    <location>
        <begin position="188"/>
        <end position="206"/>
    </location>
</feature>
<dbReference type="PANTHER" id="PTHR11132">
    <property type="entry name" value="SOLUTE CARRIER FAMILY 35"/>
    <property type="match status" value="1"/>
</dbReference>
<dbReference type="GO" id="GO:0016020">
    <property type="term" value="C:membrane"/>
    <property type="evidence" value="ECO:0007669"/>
    <property type="project" value="UniProtKB-SubCell"/>
</dbReference>
<dbReference type="OMA" id="PRTYLVC"/>
<keyword evidence="4 5" id="KW-0472">Membrane</keyword>
<feature type="transmembrane region" description="Helical" evidence="5">
    <location>
        <begin position="212"/>
        <end position="230"/>
    </location>
</feature>
<dbReference type="Proteomes" id="UP000008022">
    <property type="component" value="Unassembled WGS sequence"/>
</dbReference>
<organism evidence="7 8">
    <name type="scientific">Oryza rufipogon</name>
    <name type="common">Brownbeard rice</name>
    <name type="synonym">Asian wild rice</name>
    <dbReference type="NCBI Taxonomy" id="4529"/>
    <lineage>
        <taxon>Eukaryota</taxon>
        <taxon>Viridiplantae</taxon>
        <taxon>Streptophyta</taxon>
        <taxon>Embryophyta</taxon>
        <taxon>Tracheophyta</taxon>
        <taxon>Spermatophyta</taxon>
        <taxon>Magnoliopsida</taxon>
        <taxon>Liliopsida</taxon>
        <taxon>Poales</taxon>
        <taxon>Poaceae</taxon>
        <taxon>BOP clade</taxon>
        <taxon>Oryzoideae</taxon>
        <taxon>Oryzeae</taxon>
        <taxon>Oryzinae</taxon>
        <taxon>Oryza</taxon>
    </lineage>
</organism>
<dbReference type="eggNOG" id="KOG1441">
    <property type="taxonomic scope" value="Eukaryota"/>
</dbReference>
<keyword evidence="2 5" id="KW-0812">Transmembrane</keyword>
<evidence type="ECO:0000259" key="6">
    <source>
        <dbReference type="Pfam" id="PF03151"/>
    </source>
</evidence>
<feature type="transmembrane region" description="Helical" evidence="5">
    <location>
        <begin position="281"/>
        <end position="301"/>
    </location>
</feature>
<evidence type="ECO:0000256" key="1">
    <source>
        <dbReference type="ARBA" id="ARBA00004141"/>
    </source>
</evidence>
<comment type="subcellular location">
    <subcellularLocation>
        <location evidence="1">Membrane</location>
        <topology evidence="1">Multi-pass membrane protein</topology>
    </subcellularLocation>
</comment>
<accession>A0A0E0N4A3</accession>
<reference evidence="7" key="2">
    <citation type="submission" date="2015-06" db="UniProtKB">
        <authorList>
            <consortium name="EnsemblPlants"/>
        </authorList>
    </citation>
    <scope>IDENTIFICATION</scope>
</reference>
<protein>
    <recommendedName>
        <fullName evidence="6">Sugar phosphate transporter domain-containing protein</fullName>
    </recommendedName>
</protein>
<evidence type="ECO:0000256" key="2">
    <source>
        <dbReference type="ARBA" id="ARBA00022692"/>
    </source>
</evidence>
<dbReference type="SUPFAM" id="SSF103481">
    <property type="entry name" value="Multidrug resistance efflux transporter EmrE"/>
    <property type="match status" value="1"/>
</dbReference>
<reference evidence="8" key="1">
    <citation type="submission" date="2013-06" db="EMBL/GenBank/DDBJ databases">
        <authorList>
            <person name="Zhao Q."/>
        </authorList>
    </citation>
    <scope>NUCLEOTIDE SEQUENCE</scope>
    <source>
        <strain evidence="8">cv. W1943</strain>
    </source>
</reference>
<evidence type="ECO:0000313" key="7">
    <source>
        <dbReference type="EnsemblPlants" id="ORUFI01G38840.1"/>
    </source>
</evidence>
<dbReference type="EnsemblPlants" id="ORUFI01G38840.1">
    <property type="protein sequence ID" value="ORUFI01G38840.1"/>
    <property type="gene ID" value="ORUFI01G38840"/>
</dbReference>
<proteinExistence type="predicted"/>
<name>A0A0E0N4A3_ORYRU</name>
<dbReference type="Pfam" id="PF03151">
    <property type="entry name" value="TPT"/>
    <property type="match status" value="1"/>
</dbReference>
<evidence type="ECO:0000256" key="5">
    <source>
        <dbReference type="SAM" id="Phobius"/>
    </source>
</evidence>
<feature type="transmembrane region" description="Helical" evidence="5">
    <location>
        <begin position="132"/>
        <end position="150"/>
    </location>
</feature>
<dbReference type="Gramene" id="ORUFI01G38840.1">
    <property type="protein sequence ID" value="ORUFI01G38840.1"/>
    <property type="gene ID" value="ORUFI01G38840"/>
</dbReference>
<dbReference type="AlphaFoldDB" id="A0A0E0N4A3"/>
<feature type="domain" description="Sugar phosphate transporter" evidence="6">
    <location>
        <begin position="130"/>
        <end position="351"/>
    </location>
</feature>
<dbReference type="InterPro" id="IPR037185">
    <property type="entry name" value="EmrE-like"/>
</dbReference>
<dbReference type="InterPro" id="IPR004853">
    <property type="entry name" value="Sugar_P_trans_dom"/>
</dbReference>
<evidence type="ECO:0000256" key="4">
    <source>
        <dbReference type="ARBA" id="ARBA00023136"/>
    </source>
</evidence>
<evidence type="ECO:0000313" key="8">
    <source>
        <dbReference type="Proteomes" id="UP000008022"/>
    </source>
</evidence>
<sequence>MVDGRMAGTAAALGLSVVSSVSIVVCNKALMSTLGFDPVKTTPPAAAAAAGEQHGRVFAAEHPARMAFRGPGISLRSSASGLLCAVLLSRRWRRLVAFAPALGPRSTGDLPASRSPTSMKLFENKDLDPKTIIGFGILNGISIGLLNLSLGFNSIGFYQVTKLAIIPCTVSLETILFRKTFSRRIQMALAVLLFGVGVATVTDLQLNRLGSLLSLFAVLTTCISQIMTNFIQKKFKVSSTQLLYQSCPYQALTLFIIGPFLDGFLTNQNVFAFKYTSEILVFIVLSCLISVSVNFSTFLVIGKTSPVTYQVVGHLKTCIILGFGYVLFNDPFSWRNILGILLALLGMILYSFFCLMENKQKAPELSAPFFHTKVKGGEAGTLLLVQNGSAKVADGVVTEGPMWRSNRDLDA</sequence>